<gene>
    <name evidence="2" type="primary">iolI</name>
    <name evidence="2" type="ORF">GCM10007362_28720</name>
</gene>
<dbReference type="Proteomes" id="UP000605427">
    <property type="component" value="Unassembled WGS sequence"/>
</dbReference>
<reference evidence="3" key="1">
    <citation type="journal article" date="2019" name="Int. J. Syst. Evol. Microbiol.">
        <title>The Global Catalogue of Microorganisms (GCM) 10K type strain sequencing project: providing services to taxonomists for standard genome sequencing and annotation.</title>
        <authorList>
            <consortium name="The Broad Institute Genomics Platform"/>
            <consortium name="The Broad Institute Genome Sequencing Center for Infectious Disease"/>
            <person name="Wu L."/>
            <person name="Ma J."/>
        </authorList>
    </citation>
    <scope>NUCLEOTIDE SEQUENCE [LARGE SCALE GENOMIC DNA]</scope>
    <source>
        <strain evidence="3">CCM 8702</strain>
    </source>
</reference>
<keyword evidence="2" id="KW-0413">Isomerase</keyword>
<accession>A0ABQ1ZY96</accession>
<dbReference type="SUPFAM" id="SSF51658">
    <property type="entry name" value="Xylose isomerase-like"/>
    <property type="match status" value="1"/>
</dbReference>
<keyword evidence="3" id="KW-1185">Reference proteome</keyword>
<dbReference type="EMBL" id="BMDD01000003">
    <property type="protein sequence ID" value="GGH80428.1"/>
    <property type="molecule type" value="Genomic_DNA"/>
</dbReference>
<proteinExistence type="predicted"/>
<dbReference type="Gene3D" id="3.20.20.150">
    <property type="entry name" value="Divalent-metal-dependent TIM barrel enzymes"/>
    <property type="match status" value="1"/>
</dbReference>
<name>A0ABQ1ZY96_9BACL</name>
<protein>
    <submittedName>
        <fullName evidence="2">Inosose isomerase</fullName>
    </submittedName>
</protein>
<dbReference type="InterPro" id="IPR036237">
    <property type="entry name" value="Xyl_isomerase-like_sf"/>
</dbReference>
<feature type="domain" description="Xylose isomerase-like TIM barrel" evidence="1">
    <location>
        <begin position="21"/>
        <end position="262"/>
    </location>
</feature>
<evidence type="ECO:0000313" key="2">
    <source>
        <dbReference type="EMBL" id="GGH80428.1"/>
    </source>
</evidence>
<dbReference type="InterPro" id="IPR013022">
    <property type="entry name" value="Xyl_isomerase-like_TIM-brl"/>
</dbReference>
<dbReference type="InterPro" id="IPR050312">
    <property type="entry name" value="IolE/XylAMocC-like"/>
</dbReference>
<dbReference type="GO" id="GO:0016853">
    <property type="term" value="F:isomerase activity"/>
    <property type="evidence" value="ECO:0007669"/>
    <property type="project" value="UniProtKB-KW"/>
</dbReference>
<evidence type="ECO:0000259" key="1">
    <source>
        <dbReference type="Pfam" id="PF01261"/>
    </source>
</evidence>
<comment type="caution">
    <text evidence="2">The sequence shown here is derived from an EMBL/GenBank/DDBJ whole genome shotgun (WGS) entry which is preliminary data.</text>
</comment>
<dbReference type="RefSeq" id="WP_172244638.1">
    <property type="nucleotide sequence ID" value="NZ_BMDD01000003.1"/>
</dbReference>
<dbReference type="PANTHER" id="PTHR12110:SF21">
    <property type="entry name" value="XYLOSE ISOMERASE-LIKE TIM BARREL DOMAIN-CONTAINING PROTEIN"/>
    <property type="match status" value="1"/>
</dbReference>
<organism evidence="2 3">
    <name type="scientific">Saccharibacillus endophyticus</name>
    <dbReference type="NCBI Taxonomy" id="2060666"/>
    <lineage>
        <taxon>Bacteria</taxon>
        <taxon>Bacillati</taxon>
        <taxon>Bacillota</taxon>
        <taxon>Bacilli</taxon>
        <taxon>Bacillales</taxon>
        <taxon>Paenibacillaceae</taxon>
        <taxon>Saccharibacillus</taxon>
    </lineage>
</organism>
<evidence type="ECO:0000313" key="3">
    <source>
        <dbReference type="Proteomes" id="UP000605427"/>
    </source>
</evidence>
<dbReference type="PANTHER" id="PTHR12110">
    <property type="entry name" value="HYDROXYPYRUVATE ISOMERASE"/>
    <property type="match status" value="1"/>
</dbReference>
<dbReference type="Pfam" id="PF01261">
    <property type="entry name" value="AP_endonuc_2"/>
    <property type="match status" value="1"/>
</dbReference>
<sequence>MQIGYNVGTTLERSALEQDLKFCEESGFDLIELEWDKSLTEYLEEHSLSELRTYFDDHRLKPLSLNALASINNRADAEEDEVVRKFEKMAEAAETLGIPYIVVTPLRTETKLTRGEIQASCVRVLRRLSDISAPKGVRIALEFVGEPEYTVNTLEQSLAIVEETARDNVGATFDFFHFHAMNSKLETLREADPQRIFIVQLSDAPDYVPGMLKEHEDRLWPGQGVMRSEEMLNVLREIGCQAAFSVEVFQKEYDKLSVEEAIRTAYETASKLLERTPSKPVIF</sequence>